<feature type="region of interest" description="Disordered" evidence="7">
    <location>
        <begin position="1"/>
        <end position="34"/>
    </location>
</feature>
<evidence type="ECO:0000256" key="2">
    <source>
        <dbReference type="ARBA" id="ARBA00022617"/>
    </source>
</evidence>
<keyword evidence="4" id="KW-0560">Oxidoreductase</keyword>
<keyword evidence="3" id="KW-0479">Metal-binding</keyword>
<dbReference type="GO" id="GO:0016705">
    <property type="term" value="F:oxidoreductase activity, acting on paired donors, with incorporation or reduction of molecular oxygen"/>
    <property type="evidence" value="ECO:0007669"/>
    <property type="project" value="InterPro"/>
</dbReference>
<keyword evidence="5" id="KW-0408">Iron</keyword>
<dbReference type="GO" id="GO:0004497">
    <property type="term" value="F:monooxygenase activity"/>
    <property type="evidence" value="ECO:0007669"/>
    <property type="project" value="UniProtKB-KW"/>
</dbReference>
<dbReference type="PANTHER" id="PTHR47947:SF44">
    <property type="entry name" value="CYTOCHROME P450 CYP82D47-LIKE"/>
    <property type="match status" value="1"/>
</dbReference>
<dbReference type="AlphaFoldDB" id="A0A6A2YHM7"/>
<dbReference type="GO" id="GO:0005506">
    <property type="term" value="F:iron ion binding"/>
    <property type="evidence" value="ECO:0007669"/>
    <property type="project" value="InterPro"/>
</dbReference>
<keyword evidence="6" id="KW-0503">Monooxygenase</keyword>
<dbReference type="GO" id="GO:0020037">
    <property type="term" value="F:heme binding"/>
    <property type="evidence" value="ECO:0007669"/>
    <property type="project" value="InterPro"/>
</dbReference>
<dbReference type="Pfam" id="PF00067">
    <property type="entry name" value="p450"/>
    <property type="match status" value="1"/>
</dbReference>
<dbReference type="EMBL" id="VEPZ02001328">
    <property type="protein sequence ID" value="KAE8679886.1"/>
    <property type="molecule type" value="Genomic_DNA"/>
</dbReference>
<dbReference type="InterPro" id="IPR002401">
    <property type="entry name" value="Cyt_P450_E_grp-I"/>
</dbReference>
<evidence type="ECO:0000256" key="6">
    <source>
        <dbReference type="ARBA" id="ARBA00023033"/>
    </source>
</evidence>
<evidence type="ECO:0000256" key="1">
    <source>
        <dbReference type="ARBA" id="ARBA00010617"/>
    </source>
</evidence>
<comment type="caution">
    <text evidence="8">The sequence shown here is derived from an EMBL/GenBank/DDBJ whole genome shotgun (WGS) entry which is preliminary data.</text>
</comment>
<accession>A0A6A2YHM7</accession>
<dbReference type="Gene3D" id="1.10.630.10">
    <property type="entry name" value="Cytochrome P450"/>
    <property type="match status" value="1"/>
</dbReference>
<protein>
    <submittedName>
        <fullName evidence="8">Cytochrome P450</fullName>
    </submittedName>
</protein>
<feature type="compositionally biased region" description="Basic and acidic residues" evidence="7">
    <location>
        <begin position="7"/>
        <end position="16"/>
    </location>
</feature>
<dbReference type="InterPro" id="IPR036396">
    <property type="entry name" value="Cyt_P450_sf"/>
</dbReference>
<evidence type="ECO:0000256" key="7">
    <source>
        <dbReference type="SAM" id="MobiDB-lite"/>
    </source>
</evidence>
<proteinExistence type="inferred from homology"/>
<dbReference type="InterPro" id="IPR001128">
    <property type="entry name" value="Cyt_P450"/>
</dbReference>
<dbReference type="PANTHER" id="PTHR47947">
    <property type="entry name" value="CYTOCHROME P450 82C3-RELATED"/>
    <property type="match status" value="1"/>
</dbReference>
<name>A0A6A2YHM7_HIBSY</name>
<sequence>MDIQEYFEGHKQEDGSTRSWKNMPCNRPSPPPKRTQTTFIILSEMADKYSPIFTIKMGVHRALIVSDHETAKECLTINDKAFASRPSTLSMELLIYNRAMFGFAPYGNHWRQMRKLATIELLSNYRLDQLRHVRQSEIKTSLKELYQLWDEKNDGSDNVLVEMKKWFANTTLNMILRMIVGKRIPSSGNDAESETWKKALKQFFELSGKFGISDALPYLRWLDIGGDERLMKKRNMMPTPSTKLPAWLNYDRRHKEKKGDNVDFVMSAGKQ</sequence>
<keyword evidence="9" id="KW-1185">Reference proteome</keyword>
<keyword evidence="2" id="KW-0349">Heme</keyword>
<gene>
    <name evidence="8" type="ORF">F3Y22_tig00111393pilonHSYRG00058</name>
</gene>
<organism evidence="8 9">
    <name type="scientific">Hibiscus syriacus</name>
    <name type="common">Rose of Sharon</name>
    <dbReference type="NCBI Taxonomy" id="106335"/>
    <lineage>
        <taxon>Eukaryota</taxon>
        <taxon>Viridiplantae</taxon>
        <taxon>Streptophyta</taxon>
        <taxon>Embryophyta</taxon>
        <taxon>Tracheophyta</taxon>
        <taxon>Spermatophyta</taxon>
        <taxon>Magnoliopsida</taxon>
        <taxon>eudicotyledons</taxon>
        <taxon>Gunneridae</taxon>
        <taxon>Pentapetalae</taxon>
        <taxon>rosids</taxon>
        <taxon>malvids</taxon>
        <taxon>Malvales</taxon>
        <taxon>Malvaceae</taxon>
        <taxon>Malvoideae</taxon>
        <taxon>Hibiscus</taxon>
    </lineage>
</organism>
<evidence type="ECO:0000256" key="4">
    <source>
        <dbReference type="ARBA" id="ARBA00023002"/>
    </source>
</evidence>
<comment type="similarity">
    <text evidence="1">Belongs to the cytochrome P450 family.</text>
</comment>
<reference evidence="8" key="1">
    <citation type="submission" date="2019-09" db="EMBL/GenBank/DDBJ databases">
        <title>Draft genome information of white flower Hibiscus syriacus.</title>
        <authorList>
            <person name="Kim Y.-M."/>
        </authorList>
    </citation>
    <scope>NUCLEOTIDE SEQUENCE [LARGE SCALE GENOMIC DNA]</scope>
    <source>
        <strain evidence="8">YM2019G1</strain>
    </source>
</reference>
<evidence type="ECO:0000256" key="5">
    <source>
        <dbReference type="ARBA" id="ARBA00023004"/>
    </source>
</evidence>
<evidence type="ECO:0000256" key="3">
    <source>
        <dbReference type="ARBA" id="ARBA00022723"/>
    </source>
</evidence>
<evidence type="ECO:0000313" key="9">
    <source>
        <dbReference type="Proteomes" id="UP000436088"/>
    </source>
</evidence>
<dbReference type="PRINTS" id="PR00463">
    <property type="entry name" value="EP450I"/>
</dbReference>
<dbReference type="InterPro" id="IPR050651">
    <property type="entry name" value="Plant_Cytochrome_P450_Monoox"/>
</dbReference>
<dbReference type="SUPFAM" id="SSF48264">
    <property type="entry name" value="Cytochrome P450"/>
    <property type="match status" value="1"/>
</dbReference>
<dbReference type="Proteomes" id="UP000436088">
    <property type="component" value="Unassembled WGS sequence"/>
</dbReference>
<evidence type="ECO:0000313" key="8">
    <source>
        <dbReference type="EMBL" id="KAE8679886.1"/>
    </source>
</evidence>